<dbReference type="PANTHER" id="PTHR42194:SF1">
    <property type="entry name" value="UPF0276 PROTEIN HI_1600"/>
    <property type="match status" value="1"/>
</dbReference>
<dbReference type="InterPro" id="IPR036237">
    <property type="entry name" value="Xyl_isomerase-like_sf"/>
</dbReference>
<dbReference type="Pfam" id="PF05114">
    <property type="entry name" value="MbnB_TglH_ChrH"/>
    <property type="match status" value="1"/>
</dbReference>
<keyword evidence="3" id="KW-1185">Reference proteome</keyword>
<sequence>MSARICILPTAAETFDMSTPSSLGFGLGLRPIYYPDLLEARPNVDWLEIITENYLVPGGRPLAMLERVRAEYPIVMHGVSMSIASTDPLDFDYLKSLKQLADRFEPDWISDHLCWTGIHGVNLHDLLPVPYTSEALKHVVERIRRVQDYLGRRIAIENASTYVTFRESEMDEWTFIQEMAERADCWLLVDVNNIFVSAFNHGFDARQYVDAIPLDRVVQLHLAGHSDLGTHKIDTHDQPVCEEVWRLYERVCRRFGEISTMIERDDNFPPFGELVAELNRARAICAAAVHSQKETAA</sequence>
<name>A0A9W6LUG0_9HYPH</name>
<dbReference type="SUPFAM" id="SSF51658">
    <property type="entry name" value="Xylose isomerase-like"/>
    <property type="match status" value="1"/>
</dbReference>
<protein>
    <recommendedName>
        <fullName evidence="1">UPF0276 protein LMG27198_44880</fullName>
    </recommendedName>
</protein>
<evidence type="ECO:0000313" key="3">
    <source>
        <dbReference type="Proteomes" id="UP001144323"/>
    </source>
</evidence>
<dbReference type="EMBL" id="BSEC01000003">
    <property type="protein sequence ID" value="GLI95496.1"/>
    <property type="molecule type" value="Genomic_DNA"/>
</dbReference>
<evidence type="ECO:0000313" key="2">
    <source>
        <dbReference type="EMBL" id="GLI95496.1"/>
    </source>
</evidence>
<evidence type="ECO:0000256" key="1">
    <source>
        <dbReference type="HAMAP-Rule" id="MF_00697"/>
    </source>
</evidence>
<dbReference type="AlphaFoldDB" id="A0A9W6LUG0"/>
<organism evidence="2 3">
    <name type="scientific">Methylocystis echinoides</name>
    <dbReference type="NCBI Taxonomy" id="29468"/>
    <lineage>
        <taxon>Bacteria</taxon>
        <taxon>Pseudomonadati</taxon>
        <taxon>Pseudomonadota</taxon>
        <taxon>Alphaproteobacteria</taxon>
        <taxon>Hyphomicrobiales</taxon>
        <taxon>Methylocystaceae</taxon>
        <taxon>Methylocystis</taxon>
    </lineage>
</organism>
<comment type="similarity">
    <text evidence="1">Belongs to the UPF0276 family.</text>
</comment>
<reference evidence="2" key="1">
    <citation type="journal article" date="2023" name="Int. J. Syst. Evol. Microbiol.">
        <title>Methylocystis iwaonis sp. nov., a type II methane-oxidizing bacterium from surface soil of a rice paddy field in Japan, and emended description of the genus Methylocystis (ex Whittenbury et al. 1970) Bowman et al. 1993.</title>
        <authorList>
            <person name="Kaise H."/>
            <person name="Sawadogo J.B."/>
            <person name="Alam M.S."/>
            <person name="Ueno C."/>
            <person name="Dianou D."/>
            <person name="Shinjo R."/>
            <person name="Asakawa S."/>
        </authorList>
    </citation>
    <scope>NUCLEOTIDE SEQUENCE</scope>
    <source>
        <strain evidence="2">LMG27198</strain>
    </source>
</reference>
<dbReference type="HAMAP" id="MF_00697">
    <property type="entry name" value="UPF0276"/>
    <property type="match status" value="1"/>
</dbReference>
<dbReference type="PANTHER" id="PTHR42194">
    <property type="entry name" value="UPF0276 PROTEIN HI_1600"/>
    <property type="match status" value="1"/>
</dbReference>
<accession>A0A9W6LUG0</accession>
<dbReference type="InterPro" id="IPR007801">
    <property type="entry name" value="MbnB/TglH/ChrH"/>
</dbReference>
<dbReference type="Gene3D" id="3.20.20.150">
    <property type="entry name" value="Divalent-metal-dependent TIM barrel enzymes"/>
    <property type="match status" value="1"/>
</dbReference>
<proteinExistence type="inferred from homology"/>
<comment type="caution">
    <text evidence="2">The sequence shown here is derived from an EMBL/GenBank/DDBJ whole genome shotgun (WGS) entry which is preliminary data.</text>
</comment>
<gene>
    <name evidence="2" type="ORF">LMG27198_44880</name>
</gene>
<dbReference type="NCBIfam" id="NF003818">
    <property type="entry name" value="PRK05409.1"/>
    <property type="match status" value="1"/>
</dbReference>
<dbReference type="Proteomes" id="UP001144323">
    <property type="component" value="Unassembled WGS sequence"/>
</dbReference>